<reference evidence="1 2" key="1">
    <citation type="submission" date="2014-03" db="EMBL/GenBank/DDBJ databases">
        <title>Draft Genome Sequence of Actibacterium mucosum KCTC 23349, a Marine Alphaproteobacterium with Complex Ionic Requirements Isolated from Mediterranean Seawater at Malvarrosa Beach, Valencia, Spain.</title>
        <authorList>
            <person name="Arahal D.R."/>
            <person name="Shao Z."/>
            <person name="Lai Q."/>
            <person name="Pujalte M.J."/>
        </authorList>
    </citation>
    <scope>NUCLEOTIDE SEQUENCE [LARGE SCALE GENOMIC DNA]</scope>
    <source>
        <strain evidence="1 2">KCTC 23349</strain>
    </source>
</reference>
<proteinExistence type="predicted"/>
<dbReference type="PANTHER" id="PTHR43861:SF1">
    <property type="entry name" value="TRANS-ACONITATE 2-METHYLTRANSFERASE"/>
    <property type="match status" value="1"/>
</dbReference>
<evidence type="ECO:0008006" key="3">
    <source>
        <dbReference type="Google" id="ProtNLM"/>
    </source>
</evidence>
<protein>
    <recommendedName>
        <fullName evidence="3">Methyltransferase domain-containing protein</fullName>
    </recommendedName>
</protein>
<name>A0A037ZJU7_9RHOB</name>
<dbReference type="Proteomes" id="UP000026249">
    <property type="component" value="Unassembled WGS sequence"/>
</dbReference>
<organism evidence="1 2">
    <name type="scientific">Actibacterium mucosum KCTC 23349</name>
    <dbReference type="NCBI Taxonomy" id="1454373"/>
    <lineage>
        <taxon>Bacteria</taxon>
        <taxon>Pseudomonadati</taxon>
        <taxon>Pseudomonadota</taxon>
        <taxon>Alphaproteobacteria</taxon>
        <taxon>Rhodobacterales</taxon>
        <taxon>Roseobacteraceae</taxon>
        <taxon>Actibacterium</taxon>
    </lineage>
</organism>
<gene>
    <name evidence="1" type="ORF">ACMU_15255</name>
</gene>
<evidence type="ECO:0000313" key="1">
    <source>
        <dbReference type="EMBL" id="KAJ55111.1"/>
    </source>
</evidence>
<dbReference type="STRING" id="1454373.ACMU_15255"/>
<accession>A0A037ZJU7</accession>
<dbReference type="PANTHER" id="PTHR43861">
    <property type="entry name" value="TRANS-ACONITATE 2-METHYLTRANSFERASE-RELATED"/>
    <property type="match status" value="1"/>
</dbReference>
<dbReference type="Pfam" id="PF13489">
    <property type="entry name" value="Methyltransf_23"/>
    <property type="match status" value="1"/>
</dbReference>
<dbReference type="Gene3D" id="3.40.50.150">
    <property type="entry name" value="Vaccinia Virus protein VP39"/>
    <property type="match status" value="1"/>
</dbReference>
<dbReference type="InterPro" id="IPR029063">
    <property type="entry name" value="SAM-dependent_MTases_sf"/>
</dbReference>
<sequence length="200" mass="22274">MTMIERYDRAAPNWGAKLAELGYAAAYRRLFERLQLPHAKRVCDIGTGTGEFAHAFLRVNGMAADLTLVDPSASMLDTAQTALTPMTRNVGRAETTLQSLPVTTKYDTVLAAHVIEHCNDPADAVRRLHGLCNEGGRAVLVVSKPHICQWVIWLKWRHKWWPSQHIIGLCKIAGFTRVQVIPFDKGVPSRTSLAYLCHTS</sequence>
<dbReference type="RefSeq" id="WP_051588334.1">
    <property type="nucleotide sequence ID" value="NZ_JFKE01000005.1"/>
</dbReference>
<dbReference type="CDD" id="cd02440">
    <property type="entry name" value="AdoMet_MTases"/>
    <property type="match status" value="1"/>
</dbReference>
<dbReference type="SUPFAM" id="SSF53335">
    <property type="entry name" value="S-adenosyl-L-methionine-dependent methyltransferases"/>
    <property type="match status" value="1"/>
</dbReference>
<dbReference type="OrthoDB" id="9803855at2"/>
<keyword evidence="2" id="KW-1185">Reference proteome</keyword>
<comment type="caution">
    <text evidence="1">The sequence shown here is derived from an EMBL/GenBank/DDBJ whole genome shotgun (WGS) entry which is preliminary data.</text>
</comment>
<dbReference type="EMBL" id="JFKE01000005">
    <property type="protein sequence ID" value="KAJ55111.1"/>
    <property type="molecule type" value="Genomic_DNA"/>
</dbReference>
<dbReference type="AlphaFoldDB" id="A0A037ZJU7"/>
<evidence type="ECO:0000313" key="2">
    <source>
        <dbReference type="Proteomes" id="UP000026249"/>
    </source>
</evidence>